<evidence type="ECO:0000259" key="8">
    <source>
        <dbReference type="Pfam" id="PF01478"/>
    </source>
</evidence>
<organism evidence="10 11">
    <name type="scientific">Waltera intestinalis</name>
    <dbReference type="NCBI Taxonomy" id="2606635"/>
    <lineage>
        <taxon>Bacteria</taxon>
        <taxon>Bacillati</taxon>
        <taxon>Bacillota</taxon>
        <taxon>Clostridia</taxon>
        <taxon>Lachnospirales</taxon>
        <taxon>Lachnospiraceae</taxon>
        <taxon>Waltera</taxon>
    </lineage>
</organism>
<feature type="domain" description="Prepilin type IV endopeptidase peptidase" evidence="8">
    <location>
        <begin position="106"/>
        <end position="208"/>
    </location>
</feature>
<dbReference type="PANTHER" id="PTHR30487:SF0">
    <property type="entry name" value="PREPILIN LEADER PEPTIDASE_N-METHYLTRANSFERASE-RELATED"/>
    <property type="match status" value="1"/>
</dbReference>
<evidence type="ECO:0000256" key="3">
    <source>
        <dbReference type="ARBA" id="ARBA00022475"/>
    </source>
</evidence>
<dbReference type="InterPro" id="IPR050882">
    <property type="entry name" value="Prepilin_peptidase/N-MTase"/>
</dbReference>
<keyword evidence="6 7" id="KW-0472">Membrane</keyword>
<sequence length="251" mass="28053">MLPTILLYIVIFLYGIVIGSFLNVLIYRIPKKENIVTTRSHCMNCGYQLRWYDLVPLFSYLALGGRCRKCKAHISAQYPIIEALNGVLYLLVFWKYGMSVDSLVYCLLFSALLALSVIDFRTYEIPVGFNVFLLALGLIHGAFHYTQWLDSLIGFLCVSVFLLILYYATGGRAIGGGDVKLMAVCGLLLGWKLIIFAFLLGCIIGSVIHLIRMKVSGEGHVLAMGPYLSAGVAVAVLWGNEFLQWYLGLYH</sequence>
<feature type="transmembrane region" description="Helical" evidence="7">
    <location>
        <begin position="181"/>
        <end position="208"/>
    </location>
</feature>
<reference evidence="10 11" key="1">
    <citation type="submission" date="2019-08" db="EMBL/GenBank/DDBJ databases">
        <title>In-depth cultivation of the pig gut microbiome towards novel bacterial diversity and tailored functional studies.</title>
        <authorList>
            <person name="Wylensek D."/>
            <person name="Hitch T.C.A."/>
            <person name="Clavel T."/>
        </authorList>
    </citation>
    <scope>NUCLEOTIDE SEQUENCE [LARGE SCALE GENOMIC DNA]</scope>
    <source>
        <strain evidence="10 11">WCA3-601-WT-6H</strain>
    </source>
</reference>
<evidence type="ECO:0000256" key="7">
    <source>
        <dbReference type="SAM" id="Phobius"/>
    </source>
</evidence>
<evidence type="ECO:0000256" key="4">
    <source>
        <dbReference type="ARBA" id="ARBA00022692"/>
    </source>
</evidence>
<dbReference type="Pfam" id="PF06750">
    <property type="entry name" value="A24_N_bact"/>
    <property type="match status" value="1"/>
</dbReference>
<keyword evidence="4 7" id="KW-0812">Transmembrane</keyword>
<feature type="transmembrane region" description="Helical" evidence="7">
    <location>
        <begin position="151"/>
        <end position="169"/>
    </location>
</feature>
<dbReference type="InterPro" id="IPR000045">
    <property type="entry name" value="Prepilin_IV_endopep_pep"/>
</dbReference>
<proteinExistence type="inferred from homology"/>
<dbReference type="Proteomes" id="UP000476055">
    <property type="component" value="Unassembled WGS sequence"/>
</dbReference>
<evidence type="ECO:0000256" key="6">
    <source>
        <dbReference type="ARBA" id="ARBA00023136"/>
    </source>
</evidence>
<evidence type="ECO:0000313" key="10">
    <source>
        <dbReference type="EMBL" id="MST57190.1"/>
    </source>
</evidence>
<dbReference type="PANTHER" id="PTHR30487">
    <property type="entry name" value="TYPE 4 PREPILIN-LIKE PROTEINS LEADER PEPTIDE-PROCESSING ENZYME"/>
    <property type="match status" value="1"/>
</dbReference>
<feature type="transmembrane region" description="Helical" evidence="7">
    <location>
        <begin position="127"/>
        <end position="145"/>
    </location>
</feature>
<dbReference type="InterPro" id="IPR010627">
    <property type="entry name" value="Prepilin_pept_A24_N"/>
</dbReference>
<dbReference type="RefSeq" id="WP_154495172.1">
    <property type="nucleotide sequence ID" value="NZ_VUMU01000002.1"/>
</dbReference>
<feature type="transmembrane region" description="Helical" evidence="7">
    <location>
        <begin position="102"/>
        <end position="120"/>
    </location>
</feature>
<evidence type="ECO:0000256" key="2">
    <source>
        <dbReference type="ARBA" id="ARBA00005801"/>
    </source>
</evidence>
<feature type="transmembrane region" description="Helical" evidence="7">
    <location>
        <begin position="228"/>
        <end position="247"/>
    </location>
</feature>
<evidence type="ECO:0000256" key="5">
    <source>
        <dbReference type="ARBA" id="ARBA00022989"/>
    </source>
</evidence>
<keyword evidence="5 7" id="KW-1133">Transmembrane helix</keyword>
<feature type="domain" description="Prepilin peptidase A24 N-terminal" evidence="9">
    <location>
        <begin position="13"/>
        <end position="96"/>
    </location>
</feature>
<dbReference type="Pfam" id="PF01478">
    <property type="entry name" value="Peptidase_A24"/>
    <property type="match status" value="1"/>
</dbReference>
<dbReference type="GO" id="GO:0006465">
    <property type="term" value="P:signal peptide processing"/>
    <property type="evidence" value="ECO:0007669"/>
    <property type="project" value="TreeGrafter"/>
</dbReference>
<dbReference type="GO" id="GO:0004190">
    <property type="term" value="F:aspartic-type endopeptidase activity"/>
    <property type="evidence" value="ECO:0007669"/>
    <property type="project" value="InterPro"/>
</dbReference>
<gene>
    <name evidence="10" type="ORF">FYJ59_02845</name>
</gene>
<dbReference type="AlphaFoldDB" id="A0A6L5YGQ9"/>
<keyword evidence="3" id="KW-1003">Cell membrane</keyword>
<dbReference type="Gene3D" id="1.20.120.1220">
    <property type="match status" value="1"/>
</dbReference>
<comment type="caution">
    <text evidence="10">The sequence shown here is derived from an EMBL/GenBank/DDBJ whole genome shotgun (WGS) entry which is preliminary data.</text>
</comment>
<protein>
    <submittedName>
        <fullName evidence="10">Prepilin peptidase</fullName>
    </submittedName>
</protein>
<comment type="subcellular location">
    <subcellularLocation>
        <location evidence="1">Cell membrane</location>
        <topology evidence="1">Multi-pass membrane protein</topology>
    </subcellularLocation>
</comment>
<evidence type="ECO:0000313" key="11">
    <source>
        <dbReference type="Proteomes" id="UP000476055"/>
    </source>
</evidence>
<comment type="similarity">
    <text evidence="2">Belongs to the peptidase A24 family.</text>
</comment>
<evidence type="ECO:0000259" key="9">
    <source>
        <dbReference type="Pfam" id="PF06750"/>
    </source>
</evidence>
<feature type="transmembrane region" description="Helical" evidence="7">
    <location>
        <begin position="6"/>
        <end position="26"/>
    </location>
</feature>
<name>A0A6L5YGQ9_9FIRM</name>
<keyword evidence="11" id="KW-1185">Reference proteome</keyword>
<dbReference type="EMBL" id="VUMU01000002">
    <property type="protein sequence ID" value="MST57190.1"/>
    <property type="molecule type" value="Genomic_DNA"/>
</dbReference>
<accession>A0A6L5YGQ9</accession>
<dbReference type="GO" id="GO:0005886">
    <property type="term" value="C:plasma membrane"/>
    <property type="evidence" value="ECO:0007669"/>
    <property type="project" value="UniProtKB-SubCell"/>
</dbReference>
<evidence type="ECO:0000256" key="1">
    <source>
        <dbReference type="ARBA" id="ARBA00004651"/>
    </source>
</evidence>